<dbReference type="EMBL" id="JAFJYH010000145">
    <property type="protein sequence ID" value="KAG4417792.1"/>
    <property type="molecule type" value="Genomic_DNA"/>
</dbReference>
<keyword evidence="2" id="KW-0472">Membrane</keyword>
<comment type="caution">
    <text evidence="3">The sequence shown here is derived from an EMBL/GenBank/DDBJ whole genome shotgun (WGS) entry which is preliminary data.</text>
</comment>
<keyword evidence="4" id="KW-1185">Reference proteome</keyword>
<protein>
    <submittedName>
        <fullName evidence="3">Uncharacterized protein</fullName>
    </submittedName>
</protein>
<evidence type="ECO:0000313" key="3">
    <source>
        <dbReference type="EMBL" id="KAG4417792.1"/>
    </source>
</evidence>
<gene>
    <name evidence="3" type="ORF">IFR04_009080</name>
</gene>
<evidence type="ECO:0000313" key="4">
    <source>
        <dbReference type="Proteomes" id="UP000664132"/>
    </source>
</evidence>
<feature type="transmembrane region" description="Helical" evidence="2">
    <location>
        <begin position="64"/>
        <end position="84"/>
    </location>
</feature>
<keyword evidence="2" id="KW-1133">Transmembrane helix</keyword>
<evidence type="ECO:0000256" key="1">
    <source>
        <dbReference type="SAM" id="MobiDB-lite"/>
    </source>
</evidence>
<dbReference type="Proteomes" id="UP000664132">
    <property type="component" value="Unassembled WGS sequence"/>
</dbReference>
<keyword evidence="2" id="KW-0812">Transmembrane</keyword>
<dbReference type="AlphaFoldDB" id="A0A8H7W743"/>
<evidence type="ECO:0000256" key="2">
    <source>
        <dbReference type="SAM" id="Phobius"/>
    </source>
</evidence>
<feature type="region of interest" description="Disordered" evidence="1">
    <location>
        <begin position="1"/>
        <end position="22"/>
    </location>
</feature>
<feature type="transmembrane region" description="Helical" evidence="2">
    <location>
        <begin position="105"/>
        <end position="130"/>
    </location>
</feature>
<feature type="transmembrane region" description="Helical" evidence="2">
    <location>
        <begin position="150"/>
        <end position="170"/>
    </location>
</feature>
<dbReference type="OrthoDB" id="3552507at2759"/>
<accession>A0A8H7W743</accession>
<proteinExistence type="predicted"/>
<sequence>MSASRHLSKLNPNHPVHFQSKGKDAPYEMSIEKFRSEQQAQHKVNESAPDDTDLQLYGQALQETILGTAILTVVGAITLFGLRSKIQEDNAHHLLCDLHRRELRVLYLGLLVTEGLMILCVGFGVGFSIRRALWEAKSRFRTARDWSHEVLAVLLPFYLGALVGTVTLVVMGLGRLTSRGVECTC</sequence>
<organism evidence="3 4">
    <name type="scientific">Cadophora malorum</name>
    <dbReference type="NCBI Taxonomy" id="108018"/>
    <lineage>
        <taxon>Eukaryota</taxon>
        <taxon>Fungi</taxon>
        <taxon>Dikarya</taxon>
        <taxon>Ascomycota</taxon>
        <taxon>Pezizomycotina</taxon>
        <taxon>Leotiomycetes</taxon>
        <taxon>Helotiales</taxon>
        <taxon>Ploettnerulaceae</taxon>
        <taxon>Cadophora</taxon>
    </lineage>
</organism>
<reference evidence="3" key="1">
    <citation type="submission" date="2021-02" db="EMBL/GenBank/DDBJ databases">
        <title>Genome sequence Cadophora malorum strain M34.</title>
        <authorList>
            <person name="Stefanovic E."/>
            <person name="Vu D."/>
            <person name="Scully C."/>
            <person name="Dijksterhuis J."/>
            <person name="Roader J."/>
            <person name="Houbraken J."/>
        </authorList>
    </citation>
    <scope>NUCLEOTIDE SEQUENCE</scope>
    <source>
        <strain evidence="3">M34</strain>
    </source>
</reference>
<name>A0A8H7W743_9HELO</name>